<feature type="non-terminal residue" evidence="3">
    <location>
        <position position="82"/>
    </location>
</feature>
<dbReference type="GO" id="GO:0016740">
    <property type="term" value="F:transferase activity"/>
    <property type="evidence" value="ECO:0007669"/>
    <property type="project" value="UniProtKB-KW"/>
</dbReference>
<keyword evidence="1" id="KW-0175">Coiled coil</keyword>
<evidence type="ECO:0000256" key="1">
    <source>
        <dbReference type="SAM" id="Coils"/>
    </source>
</evidence>
<feature type="coiled-coil region" evidence="1">
    <location>
        <begin position="55"/>
        <end position="82"/>
    </location>
</feature>
<reference evidence="3" key="1">
    <citation type="journal article" date="2019" name="Science">
        <title>Mutation of a bHLH transcription factor allowed almond domestication.</title>
        <authorList>
            <person name="Sanchez-Perez R."/>
            <person name="Pavan S."/>
            <person name="Mazzeo R."/>
            <person name="Moldovan C."/>
            <person name="Aiese Cigliano R."/>
            <person name="Del Cueto J."/>
            <person name="Ricciardi F."/>
            <person name="Lotti C."/>
            <person name="Ricciardi L."/>
            <person name="Dicenta F."/>
            <person name="Lopez-Marques R.L."/>
            <person name="Lindberg Moller B."/>
        </authorList>
    </citation>
    <scope>NUCLEOTIDE SEQUENCE</scope>
</reference>
<proteinExistence type="predicted"/>
<dbReference type="AlphaFoldDB" id="A0A4Y1RJ28"/>
<dbReference type="EMBL" id="AP019302">
    <property type="protein sequence ID" value="BBH04332.1"/>
    <property type="molecule type" value="Genomic_DNA"/>
</dbReference>
<protein>
    <submittedName>
        <fullName evidence="3">UDP-glucosyl transferase 85A5</fullName>
    </submittedName>
</protein>
<organism evidence="3">
    <name type="scientific">Prunus dulcis</name>
    <name type="common">Almond</name>
    <name type="synonym">Amygdalus dulcis</name>
    <dbReference type="NCBI Taxonomy" id="3755"/>
    <lineage>
        <taxon>Eukaryota</taxon>
        <taxon>Viridiplantae</taxon>
        <taxon>Streptophyta</taxon>
        <taxon>Embryophyta</taxon>
        <taxon>Tracheophyta</taxon>
        <taxon>Spermatophyta</taxon>
        <taxon>Magnoliopsida</taxon>
        <taxon>eudicotyledons</taxon>
        <taxon>Gunneridae</taxon>
        <taxon>Pentapetalae</taxon>
        <taxon>rosids</taxon>
        <taxon>fabids</taxon>
        <taxon>Rosales</taxon>
        <taxon>Rosaceae</taxon>
        <taxon>Amygdaloideae</taxon>
        <taxon>Amygdaleae</taxon>
        <taxon>Prunus</taxon>
    </lineage>
</organism>
<accession>A0A4Y1RJ28</accession>
<evidence type="ECO:0000313" key="3">
    <source>
        <dbReference type="EMBL" id="BBH04332.1"/>
    </source>
</evidence>
<name>A0A4Y1RJ28_PRUDU</name>
<evidence type="ECO:0000256" key="2">
    <source>
        <dbReference type="SAM" id="MobiDB-lite"/>
    </source>
</evidence>
<keyword evidence="3" id="KW-0808">Transferase</keyword>
<feature type="region of interest" description="Disordered" evidence="2">
    <location>
        <begin position="1"/>
        <end position="21"/>
    </location>
</feature>
<sequence length="82" mass="9437">MNSASSNLKVAMSESSTNSTQSNGYCFCGMKIKRRTSWTDLNREEGLRHATKIGLRAMEEEIRARDEQLRLVEVEKKKLEEK</sequence>
<gene>
    <name evidence="3" type="ORF">Prudu_015435</name>
</gene>